<evidence type="ECO:0000313" key="1">
    <source>
        <dbReference type="EMBL" id="VGL98543.1"/>
    </source>
</evidence>
<dbReference type="EMBL" id="CAAHCV010000012">
    <property type="protein sequence ID" value="VGL98543.1"/>
    <property type="molecule type" value="Genomic_DNA"/>
</dbReference>
<organism evidence="1">
    <name type="scientific">Klebsiella pneumoniae</name>
    <dbReference type="NCBI Taxonomy" id="573"/>
    <lineage>
        <taxon>Bacteria</taxon>
        <taxon>Pseudomonadati</taxon>
        <taxon>Pseudomonadota</taxon>
        <taxon>Gammaproteobacteria</taxon>
        <taxon>Enterobacterales</taxon>
        <taxon>Enterobacteriaceae</taxon>
        <taxon>Klebsiella/Raoultella group</taxon>
        <taxon>Klebsiella</taxon>
        <taxon>Klebsiella pneumoniae complex</taxon>
    </lineage>
</organism>
<sequence>MQLGIYVDAGEKEVTVAYIAREIISLSAGAAVAAFDVVIPDTPLISEVVHQFTYSGQGNPLEEAEASLLASLSAQKNTEEAV</sequence>
<dbReference type="RefSeq" id="WP_135625263.1">
    <property type="nucleotide sequence ID" value="NZ_CAAGZC010000011.1"/>
</dbReference>
<gene>
    <name evidence="1" type="ORF">SAMEA4873652_03834</name>
</gene>
<dbReference type="AlphaFoldDB" id="A0A486DEL9"/>
<reference evidence="1" key="1">
    <citation type="submission" date="2019-03" db="EMBL/GenBank/DDBJ databases">
        <authorList>
            <consortium name="Pathogen Informatics"/>
        </authorList>
    </citation>
    <scope>NUCLEOTIDE SEQUENCE</scope>
    <source>
        <strain evidence="1">5012STDY7626450</strain>
    </source>
</reference>
<protein>
    <submittedName>
        <fullName evidence="1">Uncharacterized protein</fullName>
    </submittedName>
</protein>
<proteinExistence type="predicted"/>
<name>A0A486DEL9_KLEPN</name>
<accession>A0A486DEL9</accession>